<evidence type="ECO:0000256" key="14">
    <source>
        <dbReference type="SAM" id="MobiDB-lite"/>
    </source>
</evidence>
<evidence type="ECO:0000256" key="7">
    <source>
        <dbReference type="ARBA" id="ARBA00022888"/>
    </source>
</evidence>
<protein>
    <recommendedName>
        <fullName evidence="2">asparagine synthase (glutamine-hydrolyzing)</fullName>
        <ecNumber evidence="2">6.3.5.4</ecNumber>
    </recommendedName>
</protein>
<reference evidence="16" key="1">
    <citation type="submission" date="2014-11" db="EMBL/GenBank/DDBJ databases">
        <authorList>
            <person name="Otto D Thomas"/>
            <person name="Naeem Raeece"/>
        </authorList>
    </citation>
    <scope>NUCLEOTIDE SEQUENCE</scope>
</reference>
<proteinExistence type="predicted"/>
<feature type="region of interest" description="Disordered" evidence="14">
    <location>
        <begin position="577"/>
        <end position="629"/>
    </location>
</feature>
<dbReference type="CDD" id="cd01991">
    <property type="entry name" value="Asn_synthase_B_C"/>
    <property type="match status" value="1"/>
</dbReference>
<dbReference type="PIRSF" id="PIRSF001589">
    <property type="entry name" value="Asn_synthetase_glu-h"/>
    <property type="match status" value="1"/>
</dbReference>
<feature type="domain" description="Glutamine amidotransferase type-2" evidence="15">
    <location>
        <begin position="2"/>
        <end position="193"/>
    </location>
</feature>
<dbReference type="PhylomeDB" id="A0A0G4F950"/>
<dbReference type="Gene3D" id="3.40.50.620">
    <property type="entry name" value="HUPs"/>
    <property type="match status" value="1"/>
</dbReference>
<dbReference type="AlphaFoldDB" id="A0A0G4F950"/>
<dbReference type="VEuPathDB" id="CryptoDB:Cvel_2943"/>
<dbReference type="Pfam" id="PF13537">
    <property type="entry name" value="GATase_7"/>
    <property type="match status" value="1"/>
</dbReference>
<dbReference type="EMBL" id="CDMZ01000187">
    <property type="protein sequence ID" value="CEM08741.1"/>
    <property type="molecule type" value="Genomic_DNA"/>
</dbReference>
<dbReference type="EC" id="6.3.5.4" evidence="2"/>
<dbReference type="InterPro" id="IPR029055">
    <property type="entry name" value="Ntn_hydrolases_N"/>
</dbReference>
<name>A0A0G4F950_9ALVE</name>
<evidence type="ECO:0000256" key="6">
    <source>
        <dbReference type="ARBA" id="ARBA00022840"/>
    </source>
</evidence>
<feature type="binding site" evidence="12">
    <location>
        <position position="106"/>
    </location>
    <ligand>
        <name>L-glutamine</name>
        <dbReference type="ChEBI" id="CHEBI:58359"/>
    </ligand>
</feature>
<keyword evidence="8 11" id="KW-0315">Glutamine amidotransferase</keyword>
<comment type="pathway">
    <text evidence="1">Amino-acid biosynthesis; L-asparagine biosynthesis; L-asparagine from L-aspartate (L-Gln route): step 1/1.</text>
</comment>
<dbReference type="InterPro" id="IPR017932">
    <property type="entry name" value="GATase_2_dom"/>
</dbReference>
<evidence type="ECO:0000256" key="2">
    <source>
        <dbReference type="ARBA" id="ARBA00012737"/>
    </source>
</evidence>
<dbReference type="InterPro" id="IPR014729">
    <property type="entry name" value="Rossmann-like_a/b/a_fold"/>
</dbReference>
<evidence type="ECO:0000313" key="16">
    <source>
        <dbReference type="EMBL" id="CEM08741.1"/>
    </source>
</evidence>
<evidence type="ECO:0000256" key="11">
    <source>
        <dbReference type="PIRSR" id="PIRSR001589-1"/>
    </source>
</evidence>
<feature type="binding site" evidence="12">
    <location>
        <position position="285"/>
    </location>
    <ligand>
        <name>ATP</name>
        <dbReference type="ChEBI" id="CHEBI:30616"/>
    </ligand>
</feature>
<dbReference type="GO" id="GO:0005524">
    <property type="term" value="F:ATP binding"/>
    <property type="evidence" value="ECO:0007669"/>
    <property type="project" value="UniProtKB-KW"/>
</dbReference>
<evidence type="ECO:0000256" key="12">
    <source>
        <dbReference type="PIRSR" id="PIRSR001589-2"/>
    </source>
</evidence>
<organism evidence="16">
    <name type="scientific">Chromera velia CCMP2878</name>
    <dbReference type="NCBI Taxonomy" id="1169474"/>
    <lineage>
        <taxon>Eukaryota</taxon>
        <taxon>Sar</taxon>
        <taxon>Alveolata</taxon>
        <taxon>Colpodellida</taxon>
        <taxon>Chromeraceae</taxon>
        <taxon>Chromera</taxon>
    </lineage>
</organism>
<keyword evidence="4 11" id="KW-0028">Amino-acid biosynthesis</keyword>
<evidence type="ECO:0000256" key="10">
    <source>
        <dbReference type="PIRNR" id="PIRNR001589"/>
    </source>
</evidence>
<comment type="catalytic activity">
    <reaction evidence="9">
        <text>L-aspartate + L-glutamine + ATP + H2O = L-asparagine + L-glutamate + AMP + diphosphate + H(+)</text>
        <dbReference type="Rhea" id="RHEA:12228"/>
        <dbReference type="ChEBI" id="CHEBI:15377"/>
        <dbReference type="ChEBI" id="CHEBI:15378"/>
        <dbReference type="ChEBI" id="CHEBI:29985"/>
        <dbReference type="ChEBI" id="CHEBI:29991"/>
        <dbReference type="ChEBI" id="CHEBI:30616"/>
        <dbReference type="ChEBI" id="CHEBI:33019"/>
        <dbReference type="ChEBI" id="CHEBI:58048"/>
        <dbReference type="ChEBI" id="CHEBI:58359"/>
        <dbReference type="ChEBI" id="CHEBI:456215"/>
        <dbReference type="EC" id="6.3.5.4"/>
    </reaction>
</comment>
<dbReference type="InterPro" id="IPR006426">
    <property type="entry name" value="Asn_synth_AEB"/>
</dbReference>
<dbReference type="GO" id="GO:0005829">
    <property type="term" value="C:cytosol"/>
    <property type="evidence" value="ECO:0007669"/>
    <property type="project" value="TreeGrafter"/>
</dbReference>
<keyword evidence="7 11" id="KW-0061">Asparagine biosynthesis</keyword>
<accession>A0A0G4F950</accession>
<dbReference type="SUPFAM" id="SSF56235">
    <property type="entry name" value="N-terminal nucleophile aminohydrolases (Ntn hydrolases)"/>
    <property type="match status" value="1"/>
</dbReference>
<dbReference type="GO" id="GO:0006529">
    <property type="term" value="P:asparagine biosynthetic process"/>
    <property type="evidence" value="ECO:0007669"/>
    <property type="project" value="UniProtKB-KW"/>
</dbReference>
<evidence type="ECO:0000256" key="13">
    <source>
        <dbReference type="PIRSR" id="PIRSR001589-3"/>
    </source>
</evidence>
<evidence type="ECO:0000256" key="8">
    <source>
        <dbReference type="ARBA" id="ARBA00022962"/>
    </source>
</evidence>
<gene>
    <name evidence="16" type="ORF">Cvel_2943</name>
</gene>
<keyword evidence="6 10" id="KW-0067">ATP-binding</keyword>
<dbReference type="Pfam" id="PF00733">
    <property type="entry name" value="Asn_synthase"/>
    <property type="match status" value="1"/>
</dbReference>
<evidence type="ECO:0000256" key="5">
    <source>
        <dbReference type="ARBA" id="ARBA00022741"/>
    </source>
</evidence>
<dbReference type="PANTHER" id="PTHR11772">
    <property type="entry name" value="ASPARAGINE SYNTHETASE"/>
    <property type="match status" value="1"/>
</dbReference>
<feature type="active site" description="For GATase activity" evidence="11">
    <location>
        <position position="2"/>
    </location>
</feature>
<evidence type="ECO:0000256" key="4">
    <source>
        <dbReference type="ARBA" id="ARBA00022605"/>
    </source>
</evidence>
<evidence type="ECO:0000256" key="1">
    <source>
        <dbReference type="ARBA" id="ARBA00005187"/>
    </source>
</evidence>
<dbReference type="PROSITE" id="PS51278">
    <property type="entry name" value="GATASE_TYPE_2"/>
    <property type="match status" value="1"/>
</dbReference>
<evidence type="ECO:0000256" key="9">
    <source>
        <dbReference type="ARBA" id="ARBA00048741"/>
    </source>
</evidence>
<dbReference type="InterPro" id="IPR050795">
    <property type="entry name" value="Asn_Synthetase"/>
</dbReference>
<feature type="binding site" evidence="12">
    <location>
        <begin position="359"/>
        <end position="360"/>
    </location>
    <ligand>
        <name>ATP</name>
        <dbReference type="ChEBI" id="CHEBI:30616"/>
    </ligand>
</feature>
<feature type="site" description="Important for beta-aspartyl-AMP intermediate formation" evidence="13">
    <location>
        <position position="361"/>
    </location>
</feature>
<keyword evidence="3" id="KW-0436">Ligase</keyword>
<dbReference type="CDD" id="cd00712">
    <property type="entry name" value="AsnB"/>
    <property type="match status" value="1"/>
</dbReference>
<dbReference type="SUPFAM" id="SSF52402">
    <property type="entry name" value="Adenine nucleotide alpha hydrolases-like"/>
    <property type="match status" value="1"/>
</dbReference>
<dbReference type="PANTHER" id="PTHR11772:SF2">
    <property type="entry name" value="ASPARAGINE SYNTHETASE [GLUTAMINE-HYDROLYZING]"/>
    <property type="match status" value="1"/>
</dbReference>
<evidence type="ECO:0000256" key="3">
    <source>
        <dbReference type="ARBA" id="ARBA00022598"/>
    </source>
</evidence>
<dbReference type="NCBIfam" id="NF006949">
    <property type="entry name" value="PRK09431.1"/>
    <property type="match status" value="1"/>
</dbReference>
<dbReference type="FunFam" id="3.40.50.620:FF:000031">
    <property type="entry name" value="Asparagine synthase B"/>
    <property type="match status" value="1"/>
</dbReference>
<dbReference type="NCBIfam" id="TIGR01536">
    <property type="entry name" value="asn_synth_AEB"/>
    <property type="match status" value="1"/>
</dbReference>
<sequence>MCGIFAILKSTDSAYDLRVKALACSKKIRHRGPDWSGCHMQHLKNGLTNIICHERLSIVDPNSGVQPLFDVTGRVAVGVNGEIWNHMALRERLDPKTVADFRTQSDCEVIAHLYRKYGKECVSMLDGMFAFILADEETGHFIAARDHMGKCPLYIGWGHDGAVFVASEMKALFGACERFEVFPPGHYYSSELDGYVQWYNPPWFPEASAIPTTPLDLTALRVSFEAAVEKRMMADVPFGVLLSGGLDSSLVASIAVRQLEKEKAKLSPEELADRSWLQQLKSFSIGLPGSPDLKAAEKVAKFLGTDHFSFTFTIQEGLDALRDVIYHLETYDVTTIRASTPMYFLARKIKSIGVKAVISGEGADEVFGGYLYFHKAPNKEEFHRETVRKLKALHLYDCLRANKATQAWGLEARTPFLDRDFLELAMNIDPQFKMIEKGNPKKIEKWPVRAAFSEDNYLPDEILWRQKEQFSDGVGYGWIDALKDFAEARVSDQQMEAAKHRFPYNTPPTKEAYFYRTIFHSHFPGPSAERTVPGGPSIACSTAAALAWDAAWSKNADASGRALCGVHVSEKQFSDAEKAEKHVKAQLQKASGGKGEGGDEGDPHRVSPSLKKRRVTIEGDEPAPVNNGK</sequence>
<keyword evidence="5 10" id="KW-0547">Nucleotide-binding</keyword>
<feature type="binding site" evidence="12">
    <location>
        <position position="241"/>
    </location>
    <ligand>
        <name>ATP</name>
        <dbReference type="ChEBI" id="CHEBI:30616"/>
    </ligand>
</feature>
<dbReference type="InterPro" id="IPR033738">
    <property type="entry name" value="AsnB_N"/>
</dbReference>
<dbReference type="Gene3D" id="3.60.20.10">
    <property type="entry name" value="Glutamine Phosphoribosylpyrophosphate, subunit 1, domain 1"/>
    <property type="match status" value="1"/>
</dbReference>
<dbReference type="InterPro" id="IPR001962">
    <property type="entry name" value="Asn_synthase"/>
</dbReference>
<evidence type="ECO:0000259" key="15">
    <source>
        <dbReference type="PROSITE" id="PS51278"/>
    </source>
</evidence>
<dbReference type="GO" id="GO:0004066">
    <property type="term" value="F:asparagine synthase (glutamine-hydrolyzing) activity"/>
    <property type="evidence" value="ECO:0007669"/>
    <property type="project" value="UniProtKB-EC"/>
</dbReference>